<dbReference type="PANTHER" id="PTHR47245:SF1">
    <property type="entry name" value="FOLDASE PROTEIN PRSA"/>
    <property type="match status" value="1"/>
</dbReference>
<dbReference type="KEGG" id="bfm:BP422_27335"/>
<evidence type="ECO:0000256" key="2">
    <source>
        <dbReference type="ARBA" id="ARBA00013194"/>
    </source>
</evidence>
<evidence type="ECO:0000256" key="3">
    <source>
        <dbReference type="ARBA" id="ARBA00022729"/>
    </source>
</evidence>
<evidence type="ECO:0000313" key="8">
    <source>
        <dbReference type="EMBL" id="ASJ56905.1"/>
    </source>
</evidence>
<evidence type="ECO:0000256" key="1">
    <source>
        <dbReference type="ARBA" id="ARBA00000971"/>
    </source>
</evidence>
<keyword evidence="3" id="KW-0732">Signal</keyword>
<evidence type="ECO:0000313" key="9">
    <source>
        <dbReference type="Proteomes" id="UP000197781"/>
    </source>
</evidence>
<dbReference type="EMBL" id="CP018145">
    <property type="protein sequence ID" value="ASJ56905.1"/>
    <property type="molecule type" value="Genomic_DNA"/>
</dbReference>
<evidence type="ECO:0000256" key="4">
    <source>
        <dbReference type="ARBA" id="ARBA00023110"/>
    </source>
</evidence>
<dbReference type="SUPFAM" id="SSF109998">
    <property type="entry name" value="Triger factor/SurA peptide-binding domain-like"/>
    <property type="match status" value="1"/>
</dbReference>
<evidence type="ECO:0000256" key="5">
    <source>
        <dbReference type="ARBA" id="ARBA00023235"/>
    </source>
</evidence>
<feature type="transmembrane region" description="Helical" evidence="6">
    <location>
        <begin position="7"/>
        <end position="28"/>
    </location>
</feature>
<dbReference type="Pfam" id="PF13145">
    <property type="entry name" value="Rotamase_2"/>
    <property type="match status" value="1"/>
</dbReference>
<keyword evidence="5" id="KW-0413">Isomerase</keyword>
<dbReference type="Proteomes" id="UP000197781">
    <property type="component" value="Chromosome"/>
</dbReference>
<dbReference type="GO" id="GO:0003755">
    <property type="term" value="F:peptidyl-prolyl cis-trans isomerase activity"/>
    <property type="evidence" value="ECO:0007669"/>
    <property type="project" value="UniProtKB-KW"/>
</dbReference>
<evidence type="ECO:0000259" key="7">
    <source>
        <dbReference type="Pfam" id="PF13145"/>
    </source>
</evidence>
<name>A0A220MQ33_9BACL</name>
<dbReference type="RefSeq" id="WP_088910382.1">
    <property type="nucleotide sequence ID" value="NZ_CP018145.1"/>
</dbReference>
<keyword evidence="6" id="KW-0812">Transmembrane</keyword>
<keyword evidence="6" id="KW-0472">Membrane</keyword>
<dbReference type="InterPro" id="IPR027304">
    <property type="entry name" value="Trigger_fact/SurA_dom_sf"/>
</dbReference>
<dbReference type="InterPro" id="IPR000297">
    <property type="entry name" value="PPIase_PpiC"/>
</dbReference>
<proteinExistence type="predicted"/>
<dbReference type="Gene3D" id="3.10.50.40">
    <property type="match status" value="1"/>
</dbReference>
<dbReference type="InterPro" id="IPR046357">
    <property type="entry name" value="PPIase_dom_sf"/>
</dbReference>
<dbReference type="AlphaFoldDB" id="A0A220MQ33"/>
<keyword evidence="4" id="KW-0697">Rotamase</keyword>
<dbReference type="Gene3D" id="1.10.4030.10">
    <property type="entry name" value="Porin chaperone SurA, peptide-binding domain"/>
    <property type="match status" value="1"/>
</dbReference>
<feature type="domain" description="PpiC" evidence="7">
    <location>
        <begin position="143"/>
        <end position="267"/>
    </location>
</feature>
<sequence>MKKRRTWLYLFVPIGFLGVISLYAALMYQPLLFVFGDQFFRRDDWERIKPKYFQEVAYSADEEVRLLEQLSLEELILDIGKQMGVKTDERLIEEQLKQLGSTKAEREETLRQMNMTEEDSIQNIRRAMIGFEVKKIVTRDVVVTQEEVERFYREQIESFRIPELRTIYYVRAKNGDKLLLDKLKAASAERFQSLLKQYGEDPEGRAGLHELVAQSQLSEHYNEMIAKAVFHSPVMRIVGPFESQQWTYWFFPAEVMPPRTQPLPEVSQKIQQIIYLEKESVVYRKWLESQKKSNNYLFLPENLQRNNFLAFWSDLRLLFNS</sequence>
<dbReference type="InterPro" id="IPR050245">
    <property type="entry name" value="PrsA_foldase"/>
</dbReference>
<dbReference type="EC" id="5.2.1.8" evidence="2"/>
<keyword evidence="6" id="KW-1133">Transmembrane helix</keyword>
<accession>A0A220MQ33</accession>
<evidence type="ECO:0000256" key="6">
    <source>
        <dbReference type="SAM" id="Phobius"/>
    </source>
</evidence>
<reference evidence="8 9" key="1">
    <citation type="submission" date="2016-11" db="EMBL/GenBank/DDBJ databases">
        <authorList>
            <person name="Jaros S."/>
            <person name="Januszkiewicz K."/>
            <person name="Wedrychowicz H."/>
        </authorList>
    </citation>
    <scope>NUCLEOTIDE SEQUENCE [LARGE SCALE GENOMIC DNA]</scope>
    <source>
        <strain evidence="8 9">NF2</strain>
    </source>
</reference>
<dbReference type="PANTHER" id="PTHR47245">
    <property type="entry name" value="PEPTIDYLPROLYL ISOMERASE"/>
    <property type="match status" value="1"/>
</dbReference>
<gene>
    <name evidence="8" type="ORF">BP422_27335</name>
</gene>
<comment type="catalytic activity">
    <reaction evidence="1">
        <text>[protein]-peptidylproline (omega=180) = [protein]-peptidylproline (omega=0)</text>
        <dbReference type="Rhea" id="RHEA:16237"/>
        <dbReference type="Rhea" id="RHEA-COMP:10747"/>
        <dbReference type="Rhea" id="RHEA-COMP:10748"/>
        <dbReference type="ChEBI" id="CHEBI:83833"/>
        <dbReference type="ChEBI" id="CHEBI:83834"/>
        <dbReference type="EC" id="5.2.1.8"/>
    </reaction>
</comment>
<protein>
    <recommendedName>
        <fullName evidence="2">peptidylprolyl isomerase</fullName>
        <ecNumber evidence="2">5.2.1.8</ecNumber>
    </recommendedName>
</protein>
<organism evidence="8 9">
    <name type="scientific">Brevibacillus formosus</name>
    <dbReference type="NCBI Taxonomy" id="54913"/>
    <lineage>
        <taxon>Bacteria</taxon>
        <taxon>Bacillati</taxon>
        <taxon>Bacillota</taxon>
        <taxon>Bacilli</taxon>
        <taxon>Bacillales</taxon>
        <taxon>Paenibacillaceae</taxon>
        <taxon>Brevibacillus</taxon>
    </lineage>
</organism>